<comment type="caution">
    <text evidence="1">The sequence shown here is derived from an EMBL/GenBank/DDBJ whole genome shotgun (WGS) entry which is preliminary data.</text>
</comment>
<gene>
    <name evidence="1" type="ORF">CP985_11845</name>
</gene>
<accession>A0AAX2AF92</accession>
<evidence type="ECO:0000313" key="2">
    <source>
        <dbReference type="Proteomes" id="UP000290092"/>
    </source>
</evidence>
<dbReference type="Proteomes" id="UP000290092">
    <property type="component" value="Unassembled WGS sequence"/>
</dbReference>
<name>A0AAX2AF92_9BACT</name>
<sequence length="220" mass="25620">MSNIENLNKVDSLSKEQIREFFINCAKQLYKNEEVEFIFKDKLYNGFVSSNGGYEINSYEMSAQKDEDDCYNDEDILDGGLNEGTAYDAIFSLLSSEDIEKYYEKNYFVINAQRDSSVSTENCYIVEIGQENFLNSLIEWYENIILVEEYPTEDLAIARCMEVNDITTNNWKDIVSKENVYTVFVGGTEINDTYLSFDEALKLLNSYKEDNYDDVYIMKK</sequence>
<dbReference type="EMBL" id="NXID01000051">
    <property type="protein sequence ID" value="RXK14805.1"/>
    <property type="molecule type" value="Genomic_DNA"/>
</dbReference>
<dbReference type="RefSeq" id="WP_114843253.1">
    <property type="nucleotide sequence ID" value="NZ_CP031220.1"/>
</dbReference>
<proteinExistence type="predicted"/>
<protein>
    <submittedName>
        <fullName evidence="1">Uncharacterized protein</fullName>
    </submittedName>
</protein>
<dbReference type="AlphaFoldDB" id="A0AAX2AF92"/>
<organism evidence="1 2">
    <name type="scientific">Malaciobacter mytili LMG 24559</name>
    <dbReference type="NCBI Taxonomy" id="1032238"/>
    <lineage>
        <taxon>Bacteria</taxon>
        <taxon>Pseudomonadati</taxon>
        <taxon>Campylobacterota</taxon>
        <taxon>Epsilonproteobacteria</taxon>
        <taxon>Campylobacterales</taxon>
        <taxon>Arcobacteraceae</taxon>
        <taxon>Malaciobacter</taxon>
    </lineage>
</organism>
<dbReference type="KEGG" id="amyt:AMYT_a0044"/>
<evidence type="ECO:0000313" key="1">
    <source>
        <dbReference type="EMBL" id="RXK14805.1"/>
    </source>
</evidence>
<reference evidence="1 2" key="1">
    <citation type="submission" date="2017-09" db="EMBL/GenBank/DDBJ databases">
        <title>Genomics of the genus Arcobacter.</title>
        <authorList>
            <person name="Perez-Cataluna A."/>
            <person name="Figueras M.J."/>
            <person name="Salas-Masso N."/>
        </authorList>
    </citation>
    <scope>NUCLEOTIDE SEQUENCE [LARGE SCALE GENOMIC DNA]</scope>
    <source>
        <strain evidence="1 2">CECT 7386</strain>
    </source>
</reference>
<keyword evidence="2" id="KW-1185">Reference proteome</keyword>